<evidence type="ECO:0000313" key="2">
    <source>
        <dbReference type="Proteomes" id="UP000321408"/>
    </source>
</evidence>
<name>A0A5B9DBE3_9ARCH</name>
<protein>
    <submittedName>
        <fullName evidence="1">Uncharacterized protein</fullName>
    </submittedName>
</protein>
<accession>A0A5B9DBE3</accession>
<gene>
    <name evidence="1" type="ORF">DSAG12_02399</name>
</gene>
<proteinExistence type="predicted"/>
<dbReference type="RefSeq" id="WP_147663443.1">
    <property type="nucleotide sequence ID" value="NZ_CP042905.2"/>
</dbReference>
<dbReference type="AlphaFoldDB" id="A0A5B9DBE3"/>
<dbReference type="Proteomes" id="UP000321408">
    <property type="component" value="Chromosome"/>
</dbReference>
<reference evidence="1 2" key="2">
    <citation type="journal article" date="2024" name="Int. J. Syst. Evol. Microbiol.">
        <title>Promethearchaeum syntrophicum gen. nov., sp. nov., an anaerobic, obligately syntrophic archaeon, the first isolate of the lineage 'Asgard' archaea, and proposal of the new archaeal phylum Promethearchaeota phyl. nov. and kingdom Promethearchaeati regn. nov.</title>
        <authorList>
            <person name="Imachi H."/>
            <person name="Nobu M.K."/>
            <person name="Kato S."/>
            <person name="Takaki Y."/>
            <person name="Miyazaki M."/>
            <person name="Miyata M."/>
            <person name="Ogawara M."/>
            <person name="Saito Y."/>
            <person name="Sakai S."/>
            <person name="Tahara Y.O."/>
            <person name="Takano Y."/>
            <person name="Tasumi E."/>
            <person name="Uematsu K."/>
            <person name="Yoshimura T."/>
            <person name="Itoh T."/>
            <person name="Ohkuma M."/>
            <person name="Takai K."/>
        </authorList>
    </citation>
    <scope>NUCLEOTIDE SEQUENCE [LARGE SCALE GENOMIC DNA]</scope>
    <source>
        <strain evidence="1 2">MK-D1</strain>
    </source>
</reference>
<sequence>MEDNSNIKDKLKLLLVQLQDWEKTNTNVPGVKIIKIPAKNEIPERLGIEINPVDDSGRMIKKTGHIVLTNEELFIKYAELFDHPKVLELMQEIELLRHEMQDQTQDKQNVIFEI</sequence>
<organism evidence="1 2">
    <name type="scientific">Promethearchaeum syntrophicum</name>
    <dbReference type="NCBI Taxonomy" id="2594042"/>
    <lineage>
        <taxon>Archaea</taxon>
        <taxon>Promethearchaeati</taxon>
        <taxon>Promethearchaeota</taxon>
        <taxon>Promethearchaeia</taxon>
        <taxon>Promethearchaeales</taxon>
        <taxon>Promethearchaeaceae</taxon>
        <taxon>Promethearchaeum</taxon>
    </lineage>
</organism>
<dbReference type="EMBL" id="CP042905">
    <property type="protein sequence ID" value="QEE16569.1"/>
    <property type="molecule type" value="Genomic_DNA"/>
</dbReference>
<dbReference type="GeneID" id="41330387"/>
<keyword evidence="2" id="KW-1185">Reference proteome</keyword>
<reference evidence="1 2" key="1">
    <citation type="journal article" date="2020" name="Nature">
        <title>Isolation of an archaeon at the prokaryote-eukaryote interface.</title>
        <authorList>
            <person name="Imachi H."/>
            <person name="Nobu M.K."/>
            <person name="Nakahara N."/>
            <person name="Morono Y."/>
            <person name="Ogawara M."/>
            <person name="Takaki Y."/>
            <person name="Takano Y."/>
            <person name="Uematsu K."/>
            <person name="Ikuta T."/>
            <person name="Ito M."/>
            <person name="Matsui Y."/>
            <person name="Miyazaki M."/>
            <person name="Murata K."/>
            <person name="Saito Y."/>
            <person name="Sakai S."/>
            <person name="Song C."/>
            <person name="Tasumi E."/>
            <person name="Yamanaka Y."/>
            <person name="Yamaguchi T."/>
            <person name="Kamagata Y."/>
            <person name="Tamaki H."/>
            <person name="Takai K."/>
        </authorList>
    </citation>
    <scope>NUCLEOTIDE SEQUENCE [LARGE SCALE GENOMIC DNA]</scope>
    <source>
        <strain evidence="1 2">MK-D1</strain>
    </source>
</reference>
<dbReference type="KEGG" id="psyt:DSAG12_02399"/>
<dbReference type="OrthoDB" id="69061at2157"/>
<evidence type="ECO:0000313" key="1">
    <source>
        <dbReference type="EMBL" id="QEE16569.1"/>
    </source>
</evidence>